<evidence type="ECO:0000256" key="1">
    <source>
        <dbReference type="SAM" id="SignalP"/>
    </source>
</evidence>
<sequence length="168" mass="17843">MKKFIMLMSSVIALSLCFTASALEGNFTAKVRTIGLPDDQARVIAIAQFEDTDILTDGSFSVDFSVYQYEGLLFGGTATINADQTEVIEGKVATGRTKMTYDPETGRITARLVLKVVNGANNSSYDVGAYTSPSNSGTVGWGGYATISAYSFINIGDVIGDGEPVDVH</sequence>
<dbReference type="AlphaFoldDB" id="A0A4R1EZG4"/>
<dbReference type="EMBL" id="SMFQ01000003">
    <property type="protein sequence ID" value="TCJ87306.1"/>
    <property type="molecule type" value="Genomic_DNA"/>
</dbReference>
<reference evidence="2 3" key="1">
    <citation type="submission" date="2019-03" db="EMBL/GenBank/DDBJ databases">
        <title>Genomic Encyclopedia of Type Strains, Phase IV (KMG-IV): sequencing the most valuable type-strain genomes for metagenomic binning, comparative biology and taxonomic classification.</title>
        <authorList>
            <person name="Goeker M."/>
        </authorList>
    </citation>
    <scope>NUCLEOTIDE SEQUENCE [LARGE SCALE GENOMIC DNA]</scope>
    <source>
        <strain evidence="2 3">DSM 24830</strain>
    </source>
</reference>
<evidence type="ECO:0000313" key="2">
    <source>
        <dbReference type="EMBL" id="TCJ87306.1"/>
    </source>
</evidence>
<proteinExistence type="predicted"/>
<name>A0A4R1EZG4_9GAMM</name>
<comment type="caution">
    <text evidence="2">The sequence shown here is derived from an EMBL/GenBank/DDBJ whole genome shotgun (WGS) entry which is preliminary data.</text>
</comment>
<evidence type="ECO:0000313" key="3">
    <source>
        <dbReference type="Proteomes" id="UP000294887"/>
    </source>
</evidence>
<feature type="signal peptide" evidence="1">
    <location>
        <begin position="1"/>
        <end position="22"/>
    </location>
</feature>
<gene>
    <name evidence="2" type="ORF">EV695_1814</name>
</gene>
<keyword evidence="3" id="KW-1185">Reference proteome</keyword>
<organism evidence="2 3">
    <name type="scientific">Cocleimonas flava</name>
    <dbReference type="NCBI Taxonomy" id="634765"/>
    <lineage>
        <taxon>Bacteria</taxon>
        <taxon>Pseudomonadati</taxon>
        <taxon>Pseudomonadota</taxon>
        <taxon>Gammaproteobacteria</taxon>
        <taxon>Thiotrichales</taxon>
        <taxon>Thiotrichaceae</taxon>
        <taxon>Cocleimonas</taxon>
    </lineage>
</organism>
<feature type="chain" id="PRO_5020549437" evidence="1">
    <location>
        <begin position="23"/>
        <end position="168"/>
    </location>
</feature>
<keyword evidence="1" id="KW-0732">Signal</keyword>
<accession>A0A4R1EZG4</accession>
<dbReference type="Proteomes" id="UP000294887">
    <property type="component" value="Unassembled WGS sequence"/>
</dbReference>
<protein>
    <submittedName>
        <fullName evidence="2">Uncharacterized protein</fullName>
    </submittedName>
</protein>